<sequence>MLQSKIDEYFRKTPSEAFNSNITQNWTAFMSFIIPGNRFIKFLLNAHEISQIECYAKKILNKSLTSQTFEAPDSEVPPEPEQVNKHKISHDCLEIIQPPQSDEQKENKCPTISLVHS</sequence>
<organism evidence="2 3">
    <name type="scientific">Thelohanellus kitauei</name>
    <name type="common">Myxosporean</name>
    <dbReference type="NCBI Taxonomy" id="669202"/>
    <lineage>
        <taxon>Eukaryota</taxon>
        <taxon>Metazoa</taxon>
        <taxon>Cnidaria</taxon>
        <taxon>Myxozoa</taxon>
        <taxon>Myxosporea</taxon>
        <taxon>Bivalvulida</taxon>
        <taxon>Platysporina</taxon>
        <taxon>Myxobolidae</taxon>
        <taxon>Thelohanellus</taxon>
    </lineage>
</organism>
<feature type="region of interest" description="Disordered" evidence="1">
    <location>
        <begin position="97"/>
        <end position="117"/>
    </location>
</feature>
<gene>
    <name evidence="2" type="ORF">RF11_03740</name>
</gene>
<proteinExistence type="predicted"/>
<comment type="caution">
    <text evidence="2">The sequence shown here is derived from an EMBL/GenBank/DDBJ whole genome shotgun (WGS) entry which is preliminary data.</text>
</comment>
<evidence type="ECO:0000256" key="1">
    <source>
        <dbReference type="SAM" id="MobiDB-lite"/>
    </source>
</evidence>
<accession>A0A0C2J304</accession>
<reference evidence="2 3" key="1">
    <citation type="journal article" date="2014" name="Genome Biol. Evol.">
        <title>The genome of the myxosporean Thelohanellus kitauei shows adaptations to nutrient acquisition within its fish host.</title>
        <authorList>
            <person name="Yang Y."/>
            <person name="Xiong J."/>
            <person name="Zhou Z."/>
            <person name="Huo F."/>
            <person name="Miao W."/>
            <person name="Ran C."/>
            <person name="Liu Y."/>
            <person name="Zhang J."/>
            <person name="Feng J."/>
            <person name="Wang M."/>
            <person name="Wang M."/>
            <person name="Wang L."/>
            <person name="Yao B."/>
        </authorList>
    </citation>
    <scope>NUCLEOTIDE SEQUENCE [LARGE SCALE GENOMIC DNA]</scope>
    <source>
        <strain evidence="2">Wuqing</strain>
    </source>
</reference>
<dbReference type="EMBL" id="JWZT01001318">
    <property type="protein sequence ID" value="KII72204.1"/>
    <property type="molecule type" value="Genomic_DNA"/>
</dbReference>
<evidence type="ECO:0000313" key="2">
    <source>
        <dbReference type="EMBL" id="KII72204.1"/>
    </source>
</evidence>
<evidence type="ECO:0000313" key="3">
    <source>
        <dbReference type="Proteomes" id="UP000031668"/>
    </source>
</evidence>
<protein>
    <submittedName>
        <fullName evidence="2">Uncharacterized protein</fullName>
    </submittedName>
</protein>
<keyword evidence="3" id="KW-1185">Reference proteome</keyword>
<name>A0A0C2J304_THEKT</name>
<dbReference type="Proteomes" id="UP000031668">
    <property type="component" value="Unassembled WGS sequence"/>
</dbReference>
<dbReference type="AlphaFoldDB" id="A0A0C2J304"/>